<dbReference type="Proteomes" id="UP001162162">
    <property type="component" value="Unassembled WGS sequence"/>
</dbReference>
<comment type="subcellular location">
    <subcellularLocation>
        <location evidence="1">Nucleus</location>
    </subcellularLocation>
</comment>
<keyword evidence="4" id="KW-0509">mRNA transport</keyword>
<evidence type="ECO:0000256" key="4">
    <source>
        <dbReference type="ARBA" id="ARBA00022816"/>
    </source>
</evidence>
<evidence type="ECO:0000313" key="8">
    <source>
        <dbReference type="Proteomes" id="UP001162162"/>
    </source>
</evidence>
<dbReference type="InterPro" id="IPR032675">
    <property type="entry name" value="LRR_dom_sf"/>
</dbReference>
<proteinExistence type="inferred from homology"/>
<keyword evidence="3" id="KW-0813">Transport</keyword>
<name>A0AAV8YKB8_9CUCU</name>
<dbReference type="InterPro" id="IPR002075">
    <property type="entry name" value="NTF2_dom"/>
</dbReference>
<dbReference type="InterPro" id="IPR057125">
    <property type="entry name" value="NXF1/2/3/5-like_LRR"/>
</dbReference>
<feature type="domain" description="NTF2" evidence="6">
    <location>
        <begin position="271"/>
        <end position="418"/>
    </location>
</feature>
<evidence type="ECO:0000256" key="1">
    <source>
        <dbReference type="ARBA" id="ARBA00004123"/>
    </source>
</evidence>
<dbReference type="SUPFAM" id="SSF52058">
    <property type="entry name" value="L domain-like"/>
    <property type="match status" value="1"/>
</dbReference>
<dbReference type="SUPFAM" id="SSF54427">
    <property type="entry name" value="NTF2-like"/>
    <property type="match status" value="1"/>
</dbReference>
<evidence type="ECO:0000256" key="5">
    <source>
        <dbReference type="ARBA" id="ARBA00023242"/>
    </source>
</evidence>
<evidence type="ECO:0000259" key="6">
    <source>
        <dbReference type="PROSITE" id="PS50177"/>
    </source>
</evidence>
<dbReference type="Gene3D" id="3.80.10.10">
    <property type="entry name" value="Ribonuclease Inhibitor"/>
    <property type="match status" value="1"/>
</dbReference>
<dbReference type="InterPro" id="IPR032710">
    <property type="entry name" value="NTF2-like_dom_sf"/>
</dbReference>
<reference evidence="7" key="1">
    <citation type="journal article" date="2023" name="Insect Mol. Biol.">
        <title>Genome sequencing provides insights into the evolution of gene families encoding plant cell wall-degrading enzymes in longhorned beetles.</title>
        <authorList>
            <person name="Shin N.R."/>
            <person name="Okamura Y."/>
            <person name="Kirsch R."/>
            <person name="Pauchet Y."/>
        </authorList>
    </citation>
    <scope>NUCLEOTIDE SEQUENCE</scope>
    <source>
        <strain evidence="7">AMC_N1</strain>
    </source>
</reference>
<dbReference type="EMBL" id="JAPWTK010000079">
    <property type="protein sequence ID" value="KAJ8951754.1"/>
    <property type="molecule type" value="Genomic_DNA"/>
</dbReference>
<organism evidence="7 8">
    <name type="scientific">Aromia moschata</name>
    <dbReference type="NCBI Taxonomy" id="1265417"/>
    <lineage>
        <taxon>Eukaryota</taxon>
        <taxon>Metazoa</taxon>
        <taxon>Ecdysozoa</taxon>
        <taxon>Arthropoda</taxon>
        <taxon>Hexapoda</taxon>
        <taxon>Insecta</taxon>
        <taxon>Pterygota</taxon>
        <taxon>Neoptera</taxon>
        <taxon>Endopterygota</taxon>
        <taxon>Coleoptera</taxon>
        <taxon>Polyphaga</taxon>
        <taxon>Cucujiformia</taxon>
        <taxon>Chrysomeloidea</taxon>
        <taxon>Cerambycidae</taxon>
        <taxon>Cerambycinae</taxon>
        <taxon>Callichromatini</taxon>
        <taxon>Aromia</taxon>
    </lineage>
</organism>
<dbReference type="Pfam" id="PF24048">
    <property type="entry name" value="LRR_NXF1-5"/>
    <property type="match status" value="1"/>
</dbReference>
<evidence type="ECO:0000313" key="7">
    <source>
        <dbReference type="EMBL" id="KAJ8951754.1"/>
    </source>
</evidence>
<keyword evidence="8" id="KW-1185">Reference proteome</keyword>
<sequence length="509" mass="58386">MNIMNTKPNSGAIILSEANLPSGVFYKNKALINNVNFWHKFIIMFILLDLIPVCFGKDDHTSGFLARNCGGAIEKLCKDNLTVPNPNGSRPFKLTVILKFSTTSEFKIDVQKNITSVLLKRFDVTTKTLDLSNFHEDPDLSEFCPLSQPKIMFFVLHLSKNTLAERYILCNNLIKVINPLEALGGVKVNYIDLRDNLIVNPEDIAYLRVFNLTDILLDGNPVCEKLDQNTYIETIKKILQAHRENRWSFTKRRKYANNKNKFSMQYRRNIFFTAYDLGNRGLLEPLYHRNALFSLTSEYLDGQLSSPNAHMRPYNNVSRNLLKVADFSRNSEFLFRGSLQIMKLFSQLPPTEHDPYSFKVDLIYSTTFCAIICVTGVFRELPNNLLDPERLLGFTRTFVIEILNKDGECCITNEQLHLYNALSTQVASSFKISKPLQSSGIPHLPNSKEQQQLADTLKIITNLTTDWSRKCVTILPDKRIRKTSICCDTAIIYYYSSVLKIFQECEMEV</sequence>
<comment type="similarity">
    <text evidence="2">Belongs to the NXF family.</text>
</comment>
<evidence type="ECO:0000256" key="2">
    <source>
        <dbReference type="ARBA" id="ARBA00009285"/>
    </source>
</evidence>
<dbReference type="GO" id="GO:0016973">
    <property type="term" value="P:poly(A)+ mRNA export from nucleus"/>
    <property type="evidence" value="ECO:0007669"/>
    <property type="project" value="TreeGrafter"/>
</dbReference>
<comment type="caution">
    <text evidence="7">The sequence shown here is derived from an EMBL/GenBank/DDBJ whole genome shotgun (WGS) entry which is preliminary data.</text>
</comment>
<dbReference type="PANTHER" id="PTHR10662:SF22">
    <property type="entry name" value="NUCLEAR RNA EXPORT FACTOR 1"/>
    <property type="match status" value="1"/>
</dbReference>
<dbReference type="InterPro" id="IPR030217">
    <property type="entry name" value="NXF_fam"/>
</dbReference>
<dbReference type="Pfam" id="PF22602">
    <property type="entry name" value="NXF_NTF2"/>
    <property type="match status" value="1"/>
</dbReference>
<dbReference type="GO" id="GO:0005634">
    <property type="term" value="C:nucleus"/>
    <property type="evidence" value="ECO:0007669"/>
    <property type="project" value="UniProtKB-SubCell"/>
</dbReference>
<protein>
    <recommendedName>
        <fullName evidence="6">NTF2 domain-containing protein</fullName>
    </recommendedName>
</protein>
<dbReference type="AlphaFoldDB" id="A0AAV8YKB8"/>
<dbReference type="PROSITE" id="PS50177">
    <property type="entry name" value="NTF2_DOMAIN"/>
    <property type="match status" value="1"/>
</dbReference>
<accession>A0AAV8YKB8</accession>
<dbReference type="PANTHER" id="PTHR10662">
    <property type="entry name" value="NUCLEAR RNA EXPORT FACTOR"/>
    <property type="match status" value="1"/>
</dbReference>
<dbReference type="InterPro" id="IPR018222">
    <property type="entry name" value="Nuclear_transport_factor_2_euk"/>
</dbReference>
<keyword evidence="5" id="KW-0539">Nucleus</keyword>
<dbReference type="Gene3D" id="3.10.450.50">
    <property type="match status" value="1"/>
</dbReference>
<evidence type="ECO:0000256" key="3">
    <source>
        <dbReference type="ARBA" id="ARBA00022448"/>
    </source>
</evidence>
<gene>
    <name evidence="7" type="ORF">NQ318_012605</name>
</gene>
<dbReference type="GO" id="GO:0003723">
    <property type="term" value="F:RNA binding"/>
    <property type="evidence" value="ECO:0007669"/>
    <property type="project" value="TreeGrafter"/>
</dbReference>